<dbReference type="PANTHER" id="PTHR30055">
    <property type="entry name" value="HTH-TYPE TRANSCRIPTIONAL REGULATOR RUTR"/>
    <property type="match status" value="1"/>
</dbReference>
<dbReference type="PRINTS" id="PR00455">
    <property type="entry name" value="HTHTETR"/>
</dbReference>
<keyword evidence="3" id="KW-0804">Transcription</keyword>
<dbReference type="InterPro" id="IPR009057">
    <property type="entry name" value="Homeodomain-like_sf"/>
</dbReference>
<dbReference type="InterPro" id="IPR050109">
    <property type="entry name" value="HTH-type_TetR-like_transc_reg"/>
</dbReference>
<sequence>MTPATPSTGRRADAEQNRARILDAAREAFADPDADVSMAEVARRAGVGMATLYRNYPGRRELLEALYADEVDAICAWAGAVDGATPADRLDAWLSQFAAFIASKRLVGRELLKHTDSADPVFGDARSRVIEAARPLLDAARESGEVRPELTIDQVVDLVHAVAVISGDRDYVRPILRAALDGIRRSAPR</sequence>
<dbReference type="RefSeq" id="WP_121370041.1">
    <property type="nucleotide sequence ID" value="NZ_RBKS01000001.1"/>
</dbReference>
<dbReference type="InterPro" id="IPR049445">
    <property type="entry name" value="TetR_SbtR-like_C"/>
</dbReference>
<protein>
    <submittedName>
        <fullName evidence="6">TetR family transcriptional regulator</fullName>
    </submittedName>
</protein>
<evidence type="ECO:0000256" key="2">
    <source>
        <dbReference type="ARBA" id="ARBA00023125"/>
    </source>
</evidence>
<dbReference type="GO" id="GO:0003700">
    <property type="term" value="F:DNA-binding transcription factor activity"/>
    <property type="evidence" value="ECO:0007669"/>
    <property type="project" value="TreeGrafter"/>
</dbReference>
<dbReference type="Proteomes" id="UP000280008">
    <property type="component" value="Unassembled WGS sequence"/>
</dbReference>
<dbReference type="AlphaFoldDB" id="A0A495IHI1"/>
<evidence type="ECO:0000256" key="1">
    <source>
        <dbReference type="ARBA" id="ARBA00023015"/>
    </source>
</evidence>
<reference evidence="6 7" key="1">
    <citation type="submission" date="2018-10" db="EMBL/GenBank/DDBJ databases">
        <title>Sequencing the genomes of 1000 actinobacteria strains.</title>
        <authorList>
            <person name="Klenk H.-P."/>
        </authorList>
    </citation>
    <scope>NUCLEOTIDE SEQUENCE [LARGE SCALE GENOMIC DNA]</scope>
    <source>
        <strain evidence="6 7">DSM 17894</strain>
    </source>
</reference>
<evidence type="ECO:0000313" key="6">
    <source>
        <dbReference type="EMBL" id="RKR75219.1"/>
    </source>
</evidence>
<dbReference type="InterPro" id="IPR036271">
    <property type="entry name" value="Tet_transcr_reg_TetR-rel_C_sf"/>
</dbReference>
<keyword evidence="7" id="KW-1185">Reference proteome</keyword>
<evidence type="ECO:0000259" key="5">
    <source>
        <dbReference type="PROSITE" id="PS50977"/>
    </source>
</evidence>
<dbReference type="Gene3D" id="1.10.357.10">
    <property type="entry name" value="Tetracycline Repressor, domain 2"/>
    <property type="match status" value="1"/>
</dbReference>
<evidence type="ECO:0000256" key="3">
    <source>
        <dbReference type="ARBA" id="ARBA00023163"/>
    </source>
</evidence>
<dbReference type="PROSITE" id="PS50977">
    <property type="entry name" value="HTH_TETR_2"/>
    <property type="match status" value="1"/>
</dbReference>
<accession>A0A495IHI1</accession>
<evidence type="ECO:0000313" key="7">
    <source>
        <dbReference type="Proteomes" id="UP000280008"/>
    </source>
</evidence>
<keyword evidence="2 4" id="KW-0238">DNA-binding</keyword>
<dbReference type="Pfam" id="PF21597">
    <property type="entry name" value="TetR_C_43"/>
    <property type="match status" value="1"/>
</dbReference>
<dbReference type="Pfam" id="PF00440">
    <property type="entry name" value="TetR_N"/>
    <property type="match status" value="1"/>
</dbReference>
<dbReference type="EMBL" id="RBKS01000001">
    <property type="protein sequence ID" value="RKR75219.1"/>
    <property type="molecule type" value="Genomic_DNA"/>
</dbReference>
<comment type="caution">
    <text evidence="6">The sequence shown here is derived from an EMBL/GenBank/DDBJ whole genome shotgun (WGS) entry which is preliminary data.</text>
</comment>
<gene>
    <name evidence="6" type="ORF">C8E83_2357</name>
</gene>
<feature type="DNA-binding region" description="H-T-H motif" evidence="4">
    <location>
        <begin position="37"/>
        <end position="56"/>
    </location>
</feature>
<dbReference type="InterPro" id="IPR001647">
    <property type="entry name" value="HTH_TetR"/>
</dbReference>
<dbReference type="SUPFAM" id="SSF48498">
    <property type="entry name" value="Tetracyclin repressor-like, C-terminal domain"/>
    <property type="match status" value="1"/>
</dbReference>
<dbReference type="SUPFAM" id="SSF46689">
    <property type="entry name" value="Homeodomain-like"/>
    <property type="match status" value="1"/>
</dbReference>
<dbReference type="OrthoDB" id="3192968at2"/>
<dbReference type="PANTHER" id="PTHR30055:SF234">
    <property type="entry name" value="HTH-TYPE TRANSCRIPTIONAL REGULATOR BETI"/>
    <property type="match status" value="1"/>
</dbReference>
<dbReference type="GO" id="GO:0000976">
    <property type="term" value="F:transcription cis-regulatory region binding"/>
    <property type="evidence" value="ECO:0007669"/>
    <property type="project" value="TreeGrafter"/>
</dbReference>
<proteinExistence type="predicted"/>
<organism evidence="6 7">
    <name type="scientific">Frondihabitans australicus</name>
    <dbReference type="NCBI Taxonomy" id="386892"/>
    <lineage>
        <taxon>Bacteria</taxon>
        <taxon>Bacillati</taxon>
        <taxon>Actinomycetota</taxon>
        <taxon>Actinomycetes</taxon>
        <taxon>Micrococcales</taxon>
        <taxon>Microbacteriaceae</taxon>
        <taxon>Frondihabitans</taxon>
    </lineage>
</organism>
<keyword evidence="1" id="KW-0805">Transcription regulation</keyword>
<feature type="domain" description="HTH tetR-type" evidence="5">
    <location>
        <begin position="15"/>
        <end position="74"/>
    </location>
</feature>
<name>A0A495IHI1_9MICO</name>
<evidence type="ECO:0000256" key="4">
    <source>
        <dbReference type="PROSITE-ProRule" id="PRU00335"/>
    </source>
</evidence>